<feature type="transmembrane region" description="Helical" evidence="6">
    <location>
        <begin position="108"/>
        <end position="135"/>
    </location>
</feature>
<comment type="caution">
    <text evidence="7">The sequence shown here is derived from an EMBL/GenBank/DDBJ whole genome shotgun (WGS) entry which is preliminary data.</text>
</comment>
<protein>
    <submittedName>
        <fullName evidence="7">Uncharacterized protein</fullName>
    </submittedName>
</protein>
<evidence type="ECO:0000256" key="4">
    <source>
        <dbReference type="ARBA" id="ARBA00022989"/>
    </source>
</evidence>
<keyword evidence="2" id="KW-1003">Cell membrane</keyword>
<evidence type="ECO:0000256" key="5">
    <source>
        <dbReference type="ARBA" id="ARBA00023136"/>
    </source>
</evidence>
<feature type="transmembrane region" description="Helical" evidence="6">
    <location>
        <begin position="216"/>
        <end position="240"/>
    </location>
</feature>
<accession>A0ABN2FFL1</accession>
<dbReference type="PANTHER" id="PTHR39087:SF2">
    <property type="entry name" value="UPF0104 MEMBRANE PROTEIN MJ1595"/>
    <property type="match status" value="1"/>
</dbReference>
<keyword evidence="5 6" id="KW-0472">Membrane</keyword>
<keyword evidence="3 6" id="KW-0812">Transmembrane</keyword>
<dbReference type="InterPro" id="IPR022791">
    <property type="entry name" value="L-PG_synthase/AglD"/>
</dbReference>
<reference evidence="7 8" key="1">
    <citation type="journal article" date="2019" name="Int. J. Syst. Evol. Microbiol.">
        <title>The Global Catalogue of Microorganisms (GCM) 10K type strain sequencing project: providing services to taxonomists for standard genome sequencing and annotation.</title>
        <authorList>
            <consortium name="The Broad Institute Genomics Platform"/>
            <consortium name="The Broad Institute Genome Sequencing Center for Infectious Disease"/>
            <person name="Wu L."/>
            <person name="Ma J."/>
        </authorList>
    </citation>
    <scope>NUCLEOTIDE SEQUENCE [LARGE SCALE GENOMIC DNA]</scope>
    <source>
        <strain evidence="7 8">JCM 14306</strain>
    </source>
</reference>
<sequence>MLTGIATLALVVLLPRAVGTSWATVGGILGRISLTGIAALTVVWIAGLWAHSFVLAASLPGLSKRRGLTLSLTGSAVANVLPLGGAAGTGLNFAMTRRWGFTSAAFGGFLAITTLINVVAKLGVVAVALALTPLAHSAAALPIGRTGLLLLPVLAALAGVVWFLAGAEAAATTGRALDRLIGVFRRRSALATSLPELRSSILRVCRRGWRPMTLGMIAYLVLQLALLWLCFHLLGVSLPVPVLITGLAVERLLTLITITPGGAGVVEVGTTAALVALGGDPAAVAAGIVLFRGFTYLLEIPVGGVTLGIWLLRDRRRTGGRGRTAVAA</sequence>
<dbReference type="PANTHER" id="PTHR39087">
    <property type="entry name" value="UPF0104 MEMBRANE PROTEIN MJ1595"/>
    <property type="match status" value="1"/>
</dbReference>
<feature type="transmembrane region" description="Helical" evidence="6">
    <location>
        <begin position="68"/>
        <end position="88"/>
    </location>
</feature>
<evidence type="ECO:0000256" key="6">
    <source>
        <dbReference type="SAM" id="Phobius"/>
    </source>
</evidence>
<feature type="transmembrane region" description="Helical" evidence="6">
    <location>
        <begin position="283"/>
        <end position="312"/>
    </location>
</feature>
<evidence type="ECO:0000256" key="2">
    <source>
        <dbReference type="ARBA" id="ARBA00022475"/>
    </source>
</evidence>
<organism evidence="7 8">
    <name type="scientific">Kribbella alba</name>
    <dbReference type="NCBI Taxonomy" id="190197"/>
    <lineage>
        <taxon>Bacteria</taxon>
        <taxon>Bacillati</taxon>
        <taxon>Actinomycetota</taxon>
        <taxon>Actinomycetes</taxon>
        <taxon>Propionibacteriales</taxon>
        <taxon>Kribbellaceae</taxon>
        <taxon>Kribbella</taxon>
    </lineage>
</organism>
<feature type="transmembrane region" description="Helical" evidence="6">
    <location>
        <begin position="147"/>
        <end position="165"/>
    </location>
</feature>
<feature type="transmembrane region" description="Helical" evidence="6">
    <location>
        <begin position="33"/>
        <end position="56"/>
    </location>
</feature>
<evidence type="ECO:0000256" key="3">
    <source>
        <dbReference type="ARBA" id="ARBA00022692"/>
    </source>
</evidence>
<dbReference type="Pfam" id="PF03706">
    <property type="entry name" value="LPG_synthase_TM"/>
    <property type="match status" value="1"/>
</dbReference>
<evidence type="ECO:0000256" key="1">
    <source>
        <dbReference type="ARBA" id="ARBA00004651"/>
    </source>
</evidence>
<gene>
    <name evidence="7" type="ORF">GCM10009744_38550</name>
</gene>
<comment type="subcellular location">
    <subcellularLocation>
        <location evidence="1">Cell membrane</location>
        <topology evidence="1">Multi-pass membrane protein</topology>
    </subcellularLocation>
</comment>
<keyword evidence="4 6" id="KW-1133">Transmembrane helix</keyword>
<evidence type="ECO:0000313" key="7">
    <source>
        <dbReference type="EMBL" id="GAA1644259.1"/>
    </source>
</evidence>
<dbReference type="Proteomes" id="UP001501319">
    <property type="component" value="Unassembled WGS sequence"/>
</dbReference>
<name>A0ABN2FFL1_9ACTN</name>
<evidence type="ECO:0000313" key="8">
    <source>
        <dbReference type="Proteomes" id="UP001501319"/>
    </source>
</evidence>
<dbReference type="EMBL" id="BAAANE010000007">
    <property type="protein sequence ID" value="GAA1644259.1"/>
    <property type="molecule type" value="Genomic_DNA"/>
</dbReference>
<proteinExistence type="predicted"/>
<keyword evidence="8" id="KW-1185">Reference proteome</keyword>